<keyword evidence="3 6" id="KW-0597">Phosphoprotein</keyword>
<evidence type="ECO:0000313" key="10">
    <source>
        <dbReference type="EMBL" id="KAJ5712355.1"/>
    </source>
</evidence>
<dbReference type="CDD" id="cd00082">
    <property type="entry name" value="HisKA"/>
    <property type="match status" value="1"/>
</dbReference>
<dbReference type="InterPro" id="IPR011006">
    <property type="entry name" value="CheY-like_superfamily"/>
</dbReference>
<organism evidence="10 11">
    <name type="scientific">Penicillium malachiteum</name>
    <dbReference type="NCBI Taxonomy" id="1324776"/>
    <lineage>
        <taxon>Eukaryota</taxon>
        <taxon>Fungi</taxon>
        <taxon>Dikarya</taxon>
        <taxon>Ascomycota</taxon>
        <taxon>Pezizomycotina</taxon>
        <taxon>Eurotiomycetes</taxon>
        <taxon>Eurotiomycetidae</taxon>
        <taxon>Eurotiales</taxon>
        <taxon>Aspergillaceae</taxon>
        <taxon>Penicillium</taxon>
    </lineage>
</organism>
<dbReference type="SUPFAM" id="SSF55874">
    <property type="entry name" value="ATPase domain of HSP90 chaperone/DNA topoisomerase II/histidine kinase"/>
    <property type="match status" value="1"/>
</dbReference>
<gene>
    <name evidence="10" type="ORF">N7493_008823</name>
</gene>
<dbReference type="Proteomes" id="UP001215712">
    <property type="component" value="Unassembled WGS sequence"/>
</dbReference>
<evidence type="ECO:0000256" key="5">
    <source>
        <dbReference type="ARBA" id="ARBA00022777"/>
    </source>
</evidence>
<dbReference type="CDD" id="cd17546">
    <property type="entry name" value="REC_hyHK_CKI1_RcsC-like"/>
    <property type="match status" value="1"/>
</dbReference>
<dbReference type="Pfam" id="PF02518">
    <property type="entry name" value="HATPase_c"/>
    <property type="match status" value="1"/>
</dbReference>
<dbReference type="EMBL" id="JAQJAN010000013">
    <property type="protein sequence ID" value="KAJ5712355.1"/>
    <property type="molecule type" value="Genomic_DNA"/>
</dbReference>
<dbReference type="Gene3D" id="1.10.287.130">
    <property type="match status" value="1"/>
</dbReference>
<dbReference type="InterPro" id="IPR036097">
    <property type="entry name" value="HisK_dim/P_sf"/>
</dbReference>
<evidence type="ECO:0000313" key="11">
    <source>
        <dbReference type="Proteomes" id="UP001215712"/>
    </source>
</evidence>
<feature type="modified residue" description="4-aspartylphosphate" evidence="6">
    <location>
        <position position="912"/>
    </location>
</feature>
<dbReference type="InterPro" id="IPR005467">
    <property type="entry name" value="His_kinase_dom"/>
</dbReference>
<dbReference type="Pfam" id="PF00072">
    <property type="entry name" value="Response_reg"/>
    <property type="match status" value="1"/>
</dbReference>
<dbReference type="SMART" id="SM00388">
    <property type="entry name" value="HisKA"/>
    <property type="match status" value="1"/>
</dbReference>
<dbReference type="EC" id="2.7.13.3" evidence="2"/>
<dbReference type="AlphaFoldDB" id="A0AAD6MST5"/>
<dbReference type="InterPro" id="IPR004358">
    <property type="entry name" value="Sig_transdc_His_kin-like_C"/>
</dbReference>
<feature type="domain" description="Histidine kinase" evidence="8">
    <location>
        <begin position="410"/>
        <end position="652"/>
    </location>
</feature>
<evidence type="ECO:0000256" key="7">
    <source>
        <dbReference type="SAM" id="MobiDB-lite"/>
    </source>
</evidence>
<dbReference type="InterPro" id="IPR029016">
    <property type="entry name" value="GAF-like_dom_sf"/>
</dbReference>
<dbReference type="SMART" id="SM00448">
    <property type="entry name" value="REC"/>
    <property type="match status" value="1"/>
</dbReference>
<dbReference type="PANTHER" id="PTHR43047">
    <property type="entry name" value="TWO-COMPONENT HISTIDINE PROTEIN KINASE"/>
    <property type="match status" value="1"/>
</dbReference>
<evidence type="ECO:0000259" key="9">
    <source>
        <dbReference type="PROSITE" id="PS50110"/>
    </source>
</evidence>
<dbReference type="SMART" id="SM00387">
    <property type="entry name" value="HATPase_c"/>
    <property type="match status" value="1"/>
</dbReference>
<dbReference type="GO" id="GO:0005886">
    <property type="term" value="C:plasma membrane"/>
    <property type="evidence" value="ECO:0007669"/>
    <property type="project" value="TreeGrafter"/>
</dbReference>
<evidence type="ECO:0000256" key="1">
    <source>
        <dbReference type="ARBA" id="ARBA00000085"/>
    </source>
</evidence>
<reference evidence="10" key="1">
    <citation type="journal article" date="2023" name="IMA Fungus">
        <title>Comparative genomic study of the Penicillium genus elucidates a diverse pangenome and 15 lateral gene transfer events.</title>
        <authorList>
            <person name="Petersen C."/>
            <person name="Sorensen T."/>
            <person name="Nielsen M.R."/>
            <person name="Sondergaard T.E."/>
            <person name="Sorensen J.L."/>
            <person name="Fitzpatrick D.A."/>
            <person name="Frisvad J.C."/>
            <person name="Nielsen K.L."/>
        </authorList>
    </citation>
    <scope>NUCLEOTIDE SEQUENCE</scope>
    <source>
        <strain evidence="10">IBT 17514</strain>
    </source>
</reference>
<dbReference type="CDD" id="cd00075">
    <property type="entry name" value="HATPase"/>
    <property type="match status" value="1"/>
</dbReference>
<feature type="compositionally biased region" description="Polar residues" evidence="7">
    <location>
        <begin position="807"/>
        <end position="824"/>
    </location>
</feature>
<dbReference type="Gene3D" id="3.30.450.40">
    <property type="match status" value="1"/>
</dbReference>
<evidence type="ECO:0000256" key="6">
    <source>
        <dbReference type="PROSITE-ProRule" id="PRU00169"/>
    </source>
</evidence>
<comment type="catalytic activity">
    <reaction evidence="1">
        <text>ATP + protein L-histidine = ADP + protein N-phospho-L-histidine.</text>
        <dbReference type="EC" id="2.7.13.3"/>
    </reaction>
</comment>
<feature type="compositionally biased region" description="Basic and acidic residues" evidence="7">
    <location>
        <begin position="826"/>
        <end position="840"/>
    </location>
</feature>
<dbReference type="GO" id="GO:0000155">
    <property type="term" value="F:phosphorelay sensor kinase activity"/>
    <property type="evidence" value="ECO:0007669"/>
    <property type="project" value="InterPro"/>
</dbReference>
<dbReference type="PROSITE" id="PS50110">
    <property type="entry name" value="RESPONSE_REGULATORY"/>
    <property type="match status" value="1"/>
</dbReference>
<dbReference type="GO" id="GO:0009927">
    <property type="term" value="F:histidine phosphotransfer kinase activity"/>
    <property type="evidence" value="ECO:0007669"/>
    <property type="project" value="TreeGrafter"/>
</dbReference>
<dbReference type="InterPro" id="IPR003594">
    <property type="entry name" value="HATPase_dom"/>
</dbReference>
<dbReference type="SUPFAM" id="SSF55781">
    <property type="entry name" value="GAF domain-like"/>
    <property type="match status" value="1"/>
</dbReference>
<proteinExistence type="predicted"/>
<evidence type="ECO:0000259" key="8">
    <source>
        <dbReference type="PROSITE" id="PS50109"/>
    </source>
</evidence>
<dbReference type="Gene3D" id="3.40.50.2300">
    <property type="match status" value="1"/>
</dbReference>
<evidence type="ECO:0000256" key="2">
    <source>
        <dbReference type="ARBA" id="ARBA00012438"/>
    </source>
</evidence>
<reference evidence="10" key="2">
    <citation type="submission" date="2023-01" db="EMBL/GenBank/DDBJ databases">
        <authorList>
            <person name="Petersen C."/>
        </authorList>
    </citation>
    <scope>NUCLEOTIDE SEQUENCE</scope>
    <source>
        <strain evidence="10">IBT 17514</strain>
    </source>
</reference>
<dbReference type="InterPro" id="IPR003661">
    <property type="entry name" value="HisK_dim/P_dom"/>
</dbReference>
<evidence type="ECO:0000256" key="3">
    <source>
        <dbReference type="ARBA" id="ARBA00022553"/>
    </source>
</evidence>
<feature type="region of interest" description="Disordered" evidence="7">
    <location>
        <begin position="18"/>
        <end position="37"/>
    </location>
</feature>
<comment type="caution">
    <text evidence="10">The sequence shown here is derived from an EMBL/GenBank/DDBJ whole genome shotgun (WGS) entry which is preliminary data.</text>
</comment>
<keyword evidence="11" id="KW-1185">Reference proteome</keyword>
<dbReference type="Gene3D" id="3.30.565.10">
    <property type="entry name" value="Histidine kinase-like ATPase, C-terminal domain"/>
    <property type="match status" value="1"/>
</dbReference>
<feature type="domain" description="Response regulatory" evidence="9">
    <location>
        <begin position="853"/>
        <end position="982"/>
    </location>
</feature>
<keyword evidence="4" id="KW-0808">Transferase</keyword>
<dbReference type="SUPFAM" id="SSF52172">
    <property type="entry name" value="CheY-like"/>
    <property type="match status" value="1"/>
</dbReference>
<sequence>MPSTSALFFPRADAAILKSKHPSPPTRPHSVGPIFDPDSIDKPISSWSDEIGSSLYPIDPNAPTSIVQVCDKPDGFEGRYPRATLAHNERLRLSMLWYYTRNVLKEEEFLSGLQEKAHLATESTGWEYAIIGILDIDVYIRLAAVGVDLGILPRGETICAHTITQPPGSVFHLPSLMEDWRFRECPYLEQGELYAYAGVPLRLAYEAGECVGLGSLCVASSKSEEPLTKDQQQALIRLGDWVVSDLLHAVRARRQRDRHQMAELLSATQLKLDNMLSEEPILQILKSTYPDAVIKIQPTNVTYFELEGRKPILMSDIDGGLWEDTEYLDALITDSNHEALPTTHTVRIIASPCEVVLGSSLLMVGSKDFHFVFDDVDSWFLETCASIISQMWRKRLLTEALRAKEKFLRGFSHQVRTPIHGILGSADLLAEEIQSWYAGEDALTTTGSPERPLKSRLNEHSKYLNIIKMGGRDLIAIINNMITINRWADIAIMDRHYAMHPVDKLEIELCAGVTNLTVGDTRYQTSVFFTHDLPPVYETIWMDIDVLQDSILPLILNGVQHAPDGVVSVTLSLNLGLKQLTVDVEDNGRGIPHEYQRRIFEPYEKVDMHSARAGLGLTVASRFASLLQGSVALMSSKVGRGSHFRATFRGIEGITSSNSPNLLASRLQNLPSRFFNLIRDSGSMSLCTHFDSFLTRNGFVPSDSPEGSFVAFEALPHLEQHRLQLAQIPLKVVAICLLAGLDATPPLEQTAKNVIYVSGPFTTLSLTSALEQADQLVREIGISQSWISLPIIPKPTEASEPKDGDSDQLQTDSPSPRSESTTSFPADHDVSPSEDSKDPVAKSLQLSSSSRPVTLIVDDNNINLRIMEMYCKKRGLPYLSAKNGLQAVEMFTQRQSPSTANNDPPIEMILMDLQMPLCDGIEATRQIRTLEQQNNWGRALILVMTGQDTAMDRAAAQEAGGDKYLVKPVVIENLDRIAKRHFPMFELGKK</sequence>
<protein>
    <recommendedName>
        <fullName evidence="2">histidine kinase</fullName>
        <ecNumber evidence="2">2.7.13.3</ecNumber>
    </recommendedName>
</protein>
<name>A0AAD6MST5_9EURO</name>
<dbReference type="PANTHER" id="PTHR43047:SF72">
    <property type="entry name" value="OSMOSENSING HISTIDINE PROTEIN KINASE SLN1"/>
    <property type="match status" value="1"/>
</dbReference>
<dbReference type="Pfam" id="PF00512">
    <property type="entry name" value="HisKA"/>
    <property type="match status" value="1"/>
</dbReference>
<dbReference type="PRINTS" id="PR00344">
    <property type="entry name" value="BCTRLSENSOR"/>
</dbReference>
<dbReference type="InterPro" id="IPR001789">
    <property type="entry name" value="Sig_transdc_resp-reg_receiver"/>
</dbReference>
<dbReference type="SUPFAM" id="SSF47384">
    <property type="entry name" value="Homodimeric domain of signal transducing histidine kinase"/>
    <property type="match status" value="1"/>
</dbReference>
<accession>A0AAD6MST5</accession>
<dbReference type="PROSITE" id="PS50109">
    <property type="entry name" value="HIS_KIN"/>
    <property type="match status" value="1"/>
</dbReference>
<dbReference type="InterPro" id="IPR036890">
    <property type="entry name" value="HATPase_C_sf"/>
</dbReference>
<feature type="region of interest" description="Disordered" evidence="7">
    <location>
        <begin position="793"/>
        <end position="845"/>
    </location>
</feature>
<keyword evidence="5" id="KW-0418">Kinase</keyword>
<evidence type="ECO:0000256" key="4">
    <source>
        <dbReference type="ARBA" id="ARBA00022679"/>
    </source>
</evidence>